<dbReference type="FunFam" id="3.40.50.300:FF:000056">
    <property type="entry name" value="Cell division ATP-binding protein FtsE"/>
    <property type="match status" value="1"/>
</dbReference>
<dbReference type="PROSITE" id="PS00211">
    <property type="entry name" value="ABC_TRANSPORTER_1"/>
    <property type="match status" value="1"/>
</dbReference>
<keyword evidence="9 11" id="KW-0472">Membrane</keyword>
<dbReference type="InterPro" id="IPR015854">
    <property type="entry name" value="ABC_transpr_LolD-like"/>
</dbReference>
<dbReference type="AlphaFoldDB" id="A0A7Y0HBD5"/>
<keyword evidence="14" id="KW-1185">Reference proteome</keyword>
<evidence type="ECO:0000256" key="11">
    <source>
        <dbReference type="RuleBase" id="RU365094"/>
    </source>
</evidence>
<dbReference type="InterPro" id="IPR005286">
    <property type="entry name" value="Cell_div_FtsE"/>
</dbReference>
<dbReference type="NCBIfam" id="TIGR02673">
    <property type="entry name" value="FtsE"/>
    <property type="match status" value="1"/>
</dbReference>
<dbReference type="RefSeq" id="WP_169020508.1">
    <property type="nucleotide sequence ID" value="NZ_JABBMT010000018.1"/>
</dbReference>
<dbReference type="SMART" id="SM00382">
    <property type="entry name" value="AAA"/>
    <property type="match status" value="1"/>
</dbReference>
<sequence length="225" mass="24967">MINFQQVSKTYPGGHRALEKVNFHVKPGELAFLTGHSGAGKSTLLKLISLMERPSAGHVFINGVDLNAVKSRQIPYVRRDIGIIFQNHRLLERHTIFDNVALPLIIEGTHHKQIEKRVHGALDKVGLLDKVKCHPSTLSGGEQQRVGIARAIVNSPPLLLADEPTGNLDPELSMDILRLFEEFNNHGTTVLIATHDLGLISRMRYRSLTLKDGRMSQDPLAEATL</sequence>
<evidence type="ECO:0000259" key="12">
    <source>
        <dbReference type="PROSITE" id="PS50893"/>
    </source>
</evidence>
<organism evidence="13 14">
    <name type="scientific">Pseudoalteromonas arctica</name>
    <dbReference type="NCBI Taxonomy" id="394751"/>
    <lineage>
        <taxon>Bacteria</taxon>
        <taxon>Pseudomonadati</taxon>
        <taxon>Pseudomonadota</taxon>
        <taxon>Gammaproteobacteria</taxon>
        <taxon>Alteromonadales</taxon>
        <taxon>Pseudoalteromonadaceae</taxon>
        <taxon>Pseudoalteromonas</taxon>
    </lineage>
</organism>
<dbReference type="GO" id="GO:0005524">
    <property type="term" value="F:ATP binding"/>
    <property type="evidence" value="ECO:0007669"/>
    <property type="project" value="UniProtKB-UniRule"/>
</dbReference>
<evidence type="ECO:0000256" key="6">
    <source>
        <dbReference type="ARBA" id="ARBA00022618"/>
    </source>
</evidence>
<evidence type="ECO:0000256" key="10">
    <source>
        <dbReference type="ARBA" id="ARBA00023306"/>
    </source>
</evidence>
<dbReference type="InterPro" id="IPR017871">
    <property type="entry name" value="ABC_transporter-like_CS"/>
</dbReference>
<dbReference type="Pfam" id="PF00005">
    <property type="entry name" value="ABC_tran"/>
    <property type="match status" value="1"/>
</dbReference>
<comment type="caution">
    <text evidence="13">The sequence shown here is derived from an EMBL/GenBank/DDBJ whole genome shotgun (WGS) entry which is preliminary data.</text>
</comment>
<keyword evidence="5 11" id="KW-1003">Cell membrane</keyword>
<dbReference type="InterPro" id="IPR027417">
    <property type="entry name" value="P-loop_NTPase"/>
</dbReference>
<protein>
    <recommendedName>
        <fullName evidence="4 11">Cell division ATP-binding protein FtsE</fullName>
    </recommendedName>
</protein>
<dbReference type="PANTHER" id="PTHR24220">
    <property type="entry name" value="IMPORT ATP-BINDING PROTEIN"/>
    <property type="match status" value="1"/>
</dbReference>
<accession>A0A7Y0HBD5</accession>
<keyword evidence="8 11" id="KW-0067">ATP-binding</keyword>
<dbReference type="Proteomes" id="UP000570493">
    <property type="component" value="Unassembled WGS sequence"/>
</dbReference>
<proteinExistence type="inferred from homology"/>
<evidence type="ECO:0000256" key="3">
    <source>
        <dbReference type="ARBA" id="ARBA00005417"/>
    </source>
</evidence>
<evidence type="ECO:0000313" key="14">
    <source>
        <dbReference type="Proteomes" id="UP000570493"/>
    </source>
</evidence>
<dbReference type="SUPFAM" id="SSF52540">
    <property type="entry name" value="P-loop containing nucleoside triphosphate hydrolases"/>
    <property type="match status" value="1"/>
</dbReference>
<dbReference type="GO" id="GO:0016887">
    <property type="term" value="F:ATP hydrolysis activity"/>
    <property type="evidence" value="ECO:0007669"/>
    <property type="project" value="InterPro"/>
</dbReference>
<reference evidence="13" key="1">
    <citation type="submission" date="2020-04" db="EMBL/GenBank/DDBJ databases">
        <title>Genome Sequencing for Pseudoaltermonas arctica.</title>
        <authorList>
            <person name="Elkins N.S."/>
        </authorList>
    </citation>
    <scope>NUCLEOTIDE SEQUENCE [LARGE SCALE GENOMIC DNA]</scope>
    <source>
        <strain evidence="13">NEC-BIFX-2020_0012</strain>
    </source>
</reference>
<comment type="subunit">
    <text evidence="11">Homodimer. Forms a membrane-associated complex with FtsX.</text>
</comment>
<evidence type="ECO:0000256" key="2">
    <source>
        <dbReference type="ARBA" id="ARBA00004202"/>
    </source>
</evidence>
<dbReference type="PANTHER" id="PTHR24220:SF470">
    <property type="entry name" value="CELL DIVISION ATP-BINDING PROTEIN FTSE"/>
    <property type="match status" value="1"/>
</dbReference>
<evidence type="ECO:0000256" key="8">
    <source>
        <dbReference type="ARBA" id="ARBA00022840"/>
    </source>
</evidence>
<comment type="subcellular location">
    <subcellularLocation>
        <location evidence="11">Cell inner membrane</location>
        <topology evidence="11">Peripheral membrane protein</topology>
        <orientation evidence="11">Cytoplasmic side</orientation>
    </subcellularLocation>
    <subcellularLocation>
        <location evidence="2">Cell membrane</location>
        <topology evidence="2">Peripheral membrane protein</topology>
    </subcellularLocation>
</comment>
<evidence type="ECO:0000256" key="1">
    <source>
        <dbReference type="ARBA" id="ARBA00002579"/>
    </source>
</evidence>
<evidence type="ECO:0000256" key="9">
    <source>
        <dbReference type="ARBA" id="ARBA00023136"/>
    </source>
</evidence>
<dbReference type="Gene3D" id="3.40.50.300">
    <property type="entry name" value="P-loop containing nucleotide triphosphate hydrolases"/>
    <property type="match status" value="1"/>
</dbReference>
<comment type="function">
    <text evidence="1">Part of the ABC transporter FtsEX involved in cellular division. Important for assembly or stability of the septal ring.</text>
</comment>
<dbReference type="InterPro" id="IPR003593">
    <property type="entry name" value="AAA+_ATPase"/>
</dbReference>
<dbReference type="PROSITE" id="PS50893">
    <property type="entry name" value="ABC_TRANSPORTER_2"/>
    <property type="match status" value="1"/>
</dbReference>
<comment type="similarity">
    <text evidence="3 11">Belongs to the ABC transporter superfamily.</text>
</comment>
<dbReference type="GO" id="GO:0022857">
    <property type="term" value="F:transmembrane transporter activity"/>
    <property type="evidence" value="ECO:0007669"/>
    <property type="project" value="TreeGrafter"/>
</dbReference>
<dbReference type="GO" id="GO:0005886">
    <property type="term" value="C:plasma membrane"/>
    <property type="evidence" value="ECO:0007669"/>
    <property type="project" value="UniProtKB-SubCell"/>
</dbReference>
<gene>
    <name evidence="11 13" type="primary">ftsE</name>
    <name evidence="13" type="ORF">HHO47_12040</name>
</gene>
<dbReference type="GO" id="GO:0051301">
    <property type="term" value="P:cell division"/>
    <property type="evidence" value="ECO:0007669"/>
    <property type="project" value="UniProtKB-UniRule"/>
</dbReference>
<name>A0A7Y0HBD5_9GAMM</name>
<evidence type="ECO:0000313" key="13">
    <source>
        <dbReference type="EMBL" id="NMM41526.1"/>
    </source>
</evidence>
<keyword evidence="10 11" id="KW-0131">Cell cycle</keyword>
<keyword evidence="6 11" id="KW-0132">Cell division</keyword>
<dbReference type="EMBL" id="JABBMT010000018">
    <property type="protein sequence ID" value="NMM41526.1"/>
    <property type="molecule type" value="Genomic_DNA"/>
</dbReference>
<evidence type="ECO:0000256" key="7">
    <source>
        <dbReference type="ARBA" id="ARBA00022741"/>
    </source>
</evidence>
<keyword evidence="7 11" id="KW-0547">Nucleotide-binding</keyword>
<evidence type="ECO:0000256" key="4">
    <source>
        <dbReference type="ARBA" id="ARBA00020019"/>
    </source>
</evidence>
<evidence type="ECO:0000256" key="5">
    <source>
        <dbReference type="ARBA" id="ARBA00022475"/>
    </source>
</evidence>
<dbReference type="InterPro" id="IPR003439">
    <property type="entry name" value="ABC_transporter-like_ATP-bd"/>
</dbReference>
<feature type="domain" description="ABC transporter" evidence="12">
    <location>
        <begin position="2"/>
        <end position="225"/>
    </location>
</feature>